<keyword evidence="2" id="KW-0808">Transferase</keyword>
<dbReference type="PROSITE" id="PS50305">
    <property type="entry name" value="SIRTUIN"/>
    <property type="match status" value="1"/>
</dbReference>
<dbReference type="InterPro" id="IPR026590">
    <property type="entry name" value="Ssirtuin_cat_dom"/>
</dbReference>
<dbReference type="EC" id="2.3.1.286" evidence="1"/>
<evidence type="ECO:0000256" key="2">
    <source>
        <dbReference type="ARBA" id="ARBA00022679"/>
    </source>
</evidence>
<evidence type="ECO:0000256" key="3">
    <source>
        <dbReference type="ARBA" id="ARBA00023027"/>
    </source>
</evidence>
<dbReference type="GO" id="GO:0046872">
    <property type="term" value="F:metal ion binding"/>
    <property type="evidence" value="ECO:0007669"/>
    <property type="project" value="UniProtKB-KW"/>
</dbReference>
<name>A0A6C2USS6_9BACT</name>
<keyword evidence="7" id="KW-1185">Reference proteome</keyword>
<evidence type="ECO:0000256" key="4">
    <source>
        <dbReference type="PROSITE-ProRule" id="PRU00236"/>
    </source>
</evidence>
<organism evidence="6 7">
    <name type="scientific">Pontiella sulfatireligans</name>
    <dbReference type="NCBI Taxonomy" id="2750658"/>
    <lineage>
        <taxon>Bacteria</taxon>
        <taxon>Pseudomonadati</taxon>
        <taxon>Kiritimatiellota</taxon>
        <taxon>Kiritimatiellia</taxon>
        <taxon>Kiritimatiellales</taxon>
        <taxon>Pontiellaceae</taxon>
        <taxon>Pontiella</taxon>
    </lineage>
</organism>
<dbReference type="Proteomes" id="UP000346198">
    <property type="component" value="Unassembled WGS sequence"/>
</dbReference>
<feature type="domain" description="Deacetylase sirtuin-type" evidence="5">
    <location>
        <begin position="1"/>
        <end position="238"/>
    </location>
</feature>
<evidence type="ECO:0000313" key="6">
    <source>
        <dbReference type="EMBL" id="VGO22277.1"/>
    </source>
</evidence>
<dbReference type="Pfam" id="PF02146">
    <property type="entry name" value="SIR2"/>
    <property type="match status" value="1"/>
</dbReference>
<keyword evidence="3" id="KW-0520">NAD</keyword>
<evidence type="ECO:0000313" key="7">
    <source>
        <dbReference type="Proteomes" id="UP000346198"/>
    </source>
</evidence>
<dbReference type="InterPro" id="IPR050134">
    <property type="entry name" value="NAD-dep_sirtuin_deacylases"/>
</dbReference>
<dbReference type="GO" id="GO:0070403">
    <property type="term" value="F:NAD+ binding"/>
    <property type="evidence" value="ECO:0007669"/>
    <property type="project" value="InterPro"/>
</dbReference>
<accession>A0A6C2USS6</accession>
<gene>
    <name evidence="6" type="primary">cobB</name>
    <name evidence="6" type="ORF">SCARR_04359</name>
</gene>
<dbReference type="PANTHER" id="PTHR11085">
    <property type="entry name" value="NAD-DEPENDENT PROTEIN DEACYLASE SIRTUIN-5, MITOCHONDRIAL-RELATED"/>
    <property type="match status" value="1"/>
</dbReference>
<sequence length="238" mass="25826">MVAEAESIAVLTGAGISTASGIPDFRSAGGVYSSGNANVFDLNAFIRNPSIFYTFARSFYPQVRDAQPNAAHQALAEWQRRGKEVTVVTQNVDDYHQRAGSSPVYTVHGNHIHSTCLKCGDRVETETLLPLILAGEIPRCSCKGVYKPDITFFGEMLPEYDWDASVAAIHRADLVLVLGTSLSVYPAAGLPGYRRLGAKLAIVNRDPTPLDPEADCVIHGDLCSVMEQVSSLFSKDRH</sequence>
<feature type="binding site" evidence="4">
    <location>
        <position position="116"/>
    </location>
    <ligand>
        <name>Zn(2+)</name>
        <dbReference type="ChEBI" id="CHEBI:29105"/>
    </ligand>
</feature>
<dbReference type="EMBL" id="CAAHFH010000002">
    <property type="protein sequence ID" value="VGO22277.1"/>
    <property type="molecule type" value="Genomic_DNA"/>
</dbReference>
<feature type="active site" description="Proton acceptor" evidence="4">
    <location>
        <position position="108"/>
    </location>
</feature>
<feature type="binding site" evidence="4">
    <location>
        <position position="119"/>
    </location>
    <ligand>
        <name>Zn(2+)</name>
        <dbReference type="ChEBI" id="CHEBI:29105"/>
    </ligand>
</feature>
<dbReference type="GO" id="GO:0017136">
    <property type="term" value="F:histone deacetylase activity, NAD-dependent"/>
    <property type="evidence" value="ECO:0007669"/>
    <property type="project" value="TreeGrafter"/>
</dbReference>
<feature type="binding site" evidence="4">
    <location>
        <position position="142"/>
    </location>
    <ligand>
        <name>Zn(2+)</name>
        <dbReference type="ChEBI" id="CHEBI:29105"/>
    </ligand>
</feature>
<feature type="binding site" evidence="4">
    <location>
        <position position="140"/>
    </location>
    <ligand>
        <name>Zn(2+)</name>
        <dbReference type="ChEBI" id="CHEBI:29105"/>
    </ligand>
</feature>
<dbReference type="PANTHER" id="PTHR11085:SF4">
    <property type="entry name" value="NAD-DEPENDENT PROTEIN DEACYLASE"/>
    <property type="match status" value="1"/>
</dbReference>
<dbReference type="CDD" id="cd01407">
    <property type="entry name" value="SIR2-fam"/>
    <property type="match status" value="1"/>
</dbReference>
<evidence type="ECO:0000256" key="1">
    <source>
        <dbReference type="ARBA" id="ARBA00012928"/>
    </source>
</evidence>
<evidence type="ECO:0000259" key="5">
    <source>
        <dbReference type="PROSITE" id="PS50305"/>
    </source>
</evidence>
<dbReference type="Gene3D" id="3.30.1600.10">
    <property type="entry name" value="SIR2/SIRT2 'Small Domain"/>
    <property type="match status" value="1"/>
</dbReference>
<dbReference type="AlphaFoldDB" id="A0A6C2USS6"/>
<dbReference type="InterPro" id="IPR026591">
    <property type="entry name" value="Sirtuin_cat_small_dom_sf"/>
</dbReference>
<dbReference type="Gene3D" id="3.40.50.1220">
    <property type="entry name" value="TPP-binding domain"/>
    <property type="match status" value="1"/>
</dbReference>
<keyword evidence="4" id="KW-0862">Zinc</keyword>
<proteinExistence type="predicted"/>
<reference evidence="6 7" key="1">
    <citation type="submission" date="2019-04" db="EMBL/GenBank/DDBJ databases">
        <authorList>
            <person name="Van Vliet M D."/>
        </authorList>
    </citation>
    <scope>NUCLEOTIDE SEQUENCE [LARGE SCALE GENOMIC DNA]</scope>
    <source>
        <strain evidence="6 7">F21</strain>
    </source>
</reference>
<dbReference type="InterPro" id="IPR003000">
    <property type="entry name" value="Sirtuin"/>
</dbReference>
<keyword evidence="4" id="KW-0479">Metal-binding</keyword>
<protein>
    <recommendedName>
        <fullName evidence="1">protein acetyllysine N-acetyltransferase</fullName>
        <ecNumber evidence="1">2.3.1.286</ecNumber>
    </recommendedName>
</protein>
<dbReference type="SUPFAM" id="SSF52467">
    <property type="entry name" value="DHS-like NAD/FAD-binding domain"/>
    <property type="match status" value="1"/>
</dbReference>
<dbReference type="InterPro" id="IPR029035">
    <property type="entry name" value="DHS-like_NAD/FAD-binding_dom"/>
</dbReference>